<name>A0A8S3PTW6_MYTED</name>
<comment type="caution">
    <text evidence="1">The sequence shown here is derived from an EMBL/GenBank/DDBJ whole genome shotgun (WGS) entry which is preliminary data.</text>
</comment>
<dbReference type="SMART" id="SM00238">
    <property type="entry name" value="BIR"/>
    <property type="match status" value="1"/>
</dbReference>
<dbReference type="InterPro" id="IPR001370">
    <property type="entry name" value="BIR_rpt"/>
</dbReference>
<dbReference type="PROSITE" id="PS50143">
    <property type="entry name" value="BIR_REPEAT_2"/>
    <property type="match status" value="1"/>
</dbReference>
<dbReference type="InterPro" id="IPR050784">
    <property type="entry name" value="IAP"/>
</dbReference>
<accession>A0A8S3PTW6</accession>
<evidence type="ECO:0000313" key="2">
    <source>
        <dbReference type="Proteomes" id="UP000683360"/>
    </source>
</evidence>
<dbReference type="Proteomes" id="UP000683360">
    <property type="component" value="Unassembled WGS sequence"/>
</dbReference>
<sequence>MLLVIINSPQERLASYKKWPSHPLYCPYQLALAGFSYTGKDNIVQCFTCNYKASVKSWSKALSPTEAHALYSPECSFVYGLQMCPTFDTTFPIDYNSMRMKDKYSFQDTHSTIDSILAETDNSTTFKLIDGSVVRLKYPQFESVVSRIQTYTNWSYSSIQQPILLAEAGYFHTGNIIAIFKSQEVGLCTLLTININ</sequence>
<dbReference type="Pfam" id="PF00653">
    <property type="entry name" value="BIR"/>
    <property type="match status" value="1"/>
</dbReference>
<keyword evidence="2" id="KW-1185">Reference proteome</keyword>
<dbReference type="PANTHER" id="PTHR10044:SF139">
    <property type="entry name" value="DEATH-ASSOCIATED INHIBITOR OF APOPTOSIS 2"/>
    <property type="match status" value="1"/>
</dbReference>
<reference evidence="1" key="1">
    <citation type="submission" date="2021-03" db="EMBL/GenBank/DDBJ databases">
        <authorList>
            <person name="Bekaert M."/>
        </authorList>
    </citation>
    <scope>NUCLEOTIDE SEQUENCE</scope>
</reference>
<dbReference type="GO" id="GO:0005634">
    <property type="term" value="C:nucleus"/>
    <property type="evidence" value="ECO:0007669"/>
    <property type="project" value="TreeGrafter"/>
</dbReference>
<evidence type="ECO:0000313" key="1">
    <source>
        <dbReference type="EMBL" id="CAG2186104.1"/>
    </source>
</evidence>
<dbReference type="SUPFAM" id="SSF57924">
    <property type="entry name" value="Inhibitor of apoptosis (IAP) repeat"/>
    <property type="match status" value="2"/>
</dbReference>
<proteinExistence type="predicted"/>
<dbReference type="CDD" id="cd00022">
    <property type="entry name" value="BIR"/>
    <property type="match status" value="1"/>
</dbReference>
<dbReference type="GO" id="GO:0005737">
    <property type="term" value="C:cytoplasm"/>
    <property type="evidence" value="ECO:0007669"/>
    <property type="project" value="TreeGrafter"/>
</dbReference>
<dbReference type="EMBL" id="CAJPWZ010000117">
    <property type="protein sequence ID" value="CAG2186104.1"/>
    <property type="molecule type" value="Genomic_DNA"/>
</dbReference>
<dbReference type="OrthoDB" id="6063402at2759"/>
<protein>
    <submittedName>
        <fullName evidence="1">Uncharacterized protein</fullName>
    </submittedName>
</protein>
<organism evidence="1 2">
    <name type="scientific">Mytilus edulis</name>
    <name type="common">Blue mussel</name>
    <dbReference type="NCBI Taxonomy" id="6550"/>
    <lineage>
        <taxon>Eukaryota</taxon>
        <taxon>Metazoa</taxon>
        <taxon>Spiralia</taxon>
        <taxon>Lophotrochozoa</taxon>
        <taxon>Mollusca</taxon>
        <taxon>Bivalvia</taxon>
        <taxon>Autobranchia</taxon>
        <taxon>Pteriomorphia</taxon>
        <taxon>Mytilida</taxon>
        <taxon>Mytiloidea</taxon>
        <taxon>Mytilidae</taxon>
        <taxon>Mytilinae</taxon>
        <taxon>Mytilus</taxon>
    </lineage>
</organism>
<gene>
    <name evidence="1" type="ORF">MEDL_1668</name>
</gene>
<dbReference type="PANTHER" id="PTHR10044">
    <property type="entry name" value="INHIBITOR OF APOPTOSIS"/>
    <property type="match status" value="1"/>
</dbReference>
<dbReference type="Gene3D" id="1.10.1170.10">
    <property type="entry name" value="Inhibitor Of Apoptosis Protein (2mihbC-IAP-1), Chain A"/>
    <property type="match status" value="2"/>
</dbReference>
<dbReference type="AlphaFoldDB" id="A0A8S3PTW6"/>